<dbReference type="Proteomes" id="UP000272025">
    <property type="component" value="Unassembled WGS sequence"/>
</dbReference>
<dbReference type="GeneID" id="39576778"/>
<accession>A0A3N2PRA5</accession>
<dbReference type="EMBL" id="ML119058">
    <property type="protein sequence ID" value="ROT37043.1"/>
    <property type="molecule type" value="Genomic_DNA"/>
</dbReference>
<evidence type="ECO:0000313" key="2">
    <source>
        <dbReference type="Proteomes" id="UP000272025"/>
    </source>
</evidence>
<dbReference type="STRING" id="1314773.A0A3N2PRA5"/>
<dbReference type="AlphaFoldDB" id="A0A3N2PRA5"/>
<evidence type="ECO:0000313" key="1">
    <source>
        <dbReference type="EMBL" id="ROT37043.1"/>
    </source>
</evidence>
<organism evidence="1 2">
    <name type="scientific">Sodiomyces alkalinus (strain CBS 110278 / VKM F-3762 / F11)</name>
    <name type="common">Alkaliphilic filamentous fungus</name>
    <dbReference type="NCBI Taxonomy" id="1314773"/>
    <lineage>
        <taxon>Eukaryota</taxon>
        <taxon>Fungi</taxon>
        <taxon>Dikarya</taxon>
        <taxon>Ascomycota</taxon>
        <taxon>Pezizomycotina</taxon>
        <taxon>Sordariomycetes</taxon>
        <taxon>Hypocreomycetidae</taxon>
        <taxon>Glomerellales</taxon>
        <taxon>Plectosphaerellaceae</taxon>
        <taxon>Sodiomyces</taxon>
    </lineage>
</organism>
<dbReference type="RefSeq" id="XP_028464849.1">
    <property type="nucleotide sequence ID" value="XM_028608300.1"/>
</dbReference>
<dbReference type="OrthoDB" id="4845518at2759"/>
<name>A0A3N2PRA5_SODAK</name>
<proteinExistence type="predicted"/>
<feature type="non-terminal residue" evidence="1">
    <location>
        <position position="1"/>
    </location>
</feature>
<sequence>LDKTLSFKAYIENRAVKARSIAGYIRGLNRVYRGAPPVAIRKATYIIVIPKALFGAEI</sequence>
<protein>
    <submittedName>
        <fullName evidence="1">Uncharacterized protein</fullName>
    </submittedName>
</protein>
<gene>
    <name evidence="1" type="ORF">SODALDRAFT_281668</name>
</gene>
<reference evidence="1 2" key="1">
    <citation type="journal article" date="2018" name="Mol. Ecol.">
        <title>The obligate alkalophilic soda-lake fungus Sodiomyces alkalinus has shifted to a protein diet.</title>
        <authorList>
            <person name="Grum-Grzhimaylo A.A."/>
            <person name="Falkoski D.L."/>
            <person name="van den Heuvel J."/>
            <person name="Valero-Jimenez C.A."/>
            <person name="Min B."/>
            <person name="Choi I.G."/>
            <person name="Lipzen A."/>
            <person name="Daum C.G."/>
            <person name="Aanen D.K."/>
            <person name="Tsang A."/>
            <person name="Henrissat B."/>
            <person name="Bilanenko E.N."/>
            <person name="de Vries R.P."/>
            <person name="van Kan J.A.L."/>
            <person name="Grigoriev I.V."/>
            <person name="Debets A.J.M."/>
        </authorList>
    </citation>
    <scope>NUCLEOTIDE SEQUENCE [LARGE SCALE GENOMIC DNA]</scope>
    <source>
        <strain evidence="1 2">F11</strain>
    </source>
</reference>
<keyword evidence="2" id="KW-1185">Reference proteome</keyword>